<accession>A0A6T7F1Z6</accession>
<proteinExistence type="predicted"/>
<name>A0A6T7F1Z6_9STRA</name>
<organism evidence="3">
    <name type="scientific">Attheya septentrionalis</name>
    <dbReference type="NCBI Taxonomy" id="420275"/>
    <lineage>
        <taxon>Eukaryota</taxon>
        <taxon>Sar</taxon>
        <taxon>Stramenopiles</taxon>
        <taxon>Ochrophyta</taxon>
        <taxon>Bacillariophyta</taxon>
        <taxon>Coscinodiscophyceae</taxon>
        <taxon>Chaetocerotophycidae</taxon>
        <taxon>Chaetocerotales</taxon>
        <taxon>Attheyaceae</taxon>
        <taxon>Attheya</taxon>
    </lineage>
</organism>
<evidence type="ECO:0000313" key="3">
    <source>
        <dbReference type="EMBL" id="CAD9809772.1"/>
    </source>
</evidence>
<dbReference type="AlphaFoldDB" id="A0A6T7F1Z6"/>
<protein>
    <recommendedName>
        <fullName evidence="1">Ribosomal protein mS38 C-terminal domain-containing protein</fullName>
    </recommendedName>
</protein>
<evidence type="ECO:0000313" key="2">
    <source>
        <dbReference type="EMBL" id="CAD9809771.1"/>
    </source>
</evidence>
<evidence type="ECO:0000259" key="1">
    <source>
        <dbReference type="SMART" id="SM01155"/>
    </source>
</evidence>
<gene>
    <name evidence="2" type="ORF">ASEP1449_LOCUS1594</name>
    <name evidence="3" type="ORF">ASEP1449_LOCUS1595</name>
</gene>
<sequence length="129" mass="14902">MSLALQRGVPKSAVSWMLRSQTNQYYCQQRSSWWITAARSNPLLARWTAVSSEQSCMTLSSPSTSYSGNPFWIEANHHNMSAGTTTTTTTTSVWQEMGLWFSSTLKKRRAKMNKHKLRKRRKKLRLKTK</sequence>
<dbReference type="Pfam" id="PF08213">
    <property type="entry name" value="COX24_C"/>
    <property type="match status" value="1"/>
</dbReference>
<dbReference type="SMART" id="SM01155">
    <property type="entry name" value="DUF1713"/>
    <property type="match status" value="1"/>
</dbReference>
<feature type="domain" description="Ribosomal protein mS38 C-terminal" evidence="1">
    <location>
        <begin position="100"/>
        <end position="128"/>
    </location>
</feature>
<reference evidence="3" key="1">
    <citation type="submission" date="2021-01" db="EMBL/GenBank/DDBJ databases">
        <authorList>
            <person name="Corre E."/>
            <person name="Pelletier E."/>
            <person name="Niang G."/>
            <person name="Scheremetjew M."/>
            <person name="Finn R."/>
            <person name="Kale V."/>
            <person name="Holt S."/>
            <person name="Cochrane G."/>
            <person name="Meng A."/>
            <person name="Brown T."/>
            <person name="Cohen L."/>
        </authorList>
    </citation>
    <scope>NUCLEOTIDE SEQUENCE</scope>
    <source>
        <strain evidence="3">CCMP2084</strain>
    </source>
</reference>
<dbReference type="EMBL" id="HBHQ01002502">
    <property type="protein sequence ID" value="CAD9809772.1"/>
    <property type="molecule type" value="Transcribed_RNA"/>
</dbReference>
<dbReference type="InterPro" id="IPR013177">
    <property type="entry name" value="Ribosomal_mS38_C"/>
</dbReference>
<dbReference type="EMBL" id="HBHQ01002501">
    <property type="protein sequence ID" value="CAD9809771.1"/>
    <property type="molecule type" value="Transcribed_RNA"/>
</dbReference>